<dbReference type="SUPFAM" id="SSF55331">
    <property type="entry name" value="Tautomerase/MIF"/>
    <property type="match status" value="1"/>
</dbReference>
<dbReference type="InterPro" id="IPR014347">
    <property type="entry name" value="Tautomerase/MIF_sf"/>
</dbReference>
<dbReference type="Pfam" id="PF14832">
    <property type="entry name" value="Tautomerase_3"/>
    <property type="match status" value="1"/>
</dbReference>
<proteinExistence type="predicted"/>
<keyword evidence="3" id="KW-1185">Reference proteome</keyword>
<sequence>MPLWNIHHPAGVYSEQDKQDFAADITRIYSRVGLPEFYVVVLFHEITPSNFYVGGKPTGDTVRIDVAHIARHLDDDQQRIRMAERLNAILLPYTRDRGLHWEFHVDETPRDLWMIEGLWPPGTGTDAEKAWVAANSPLPY</sequence>
<dbReference type="Gene3D" id="3.30.429.10">
    <property type="entry name" value="Macrophage Migration Inhibitory Factor"/>
    <property type="match status" value="1"/>
</dbReference>
<evidence type="ECO:0000259" key="1">
    <source>
        <dbReference type="Pfam" id="PF14832"/>
    </source>
</evidence>
<comment type="caution">
    <text evidence="2">The sequence shown here is derived from an EMBL/GenBank/DDBJ whole genome shotgun (WGS) entry which is preliminary data.</text>
</comment>
<evidence type="ECO:0000313" key="3">
    <source>
        <dbReference type="Proteomes" id="UP000733379"/>
    </source>
</evidence>
<reference evidence="2 3" key="1">
    <citation type="submission" date="2021-06" db="EMBL/GenBank/DDBJ databases">
        <title>Actinomycetes sequencing.</title>
        <authorList>
            <person name="Shan Q."/>
        </authorList>
    </citation>
    <scope>NUCLEOTIDE SEQUENCE [LARGE SCALE GENOMIC DNA]</scope>
    <source>
        <strain evidence="2 3">NEAU-G5</strain>
    </source>
</reference>
<evidence type="ECO:0000313" key="2">
    <source>
        <dbReference type="EMBL" id="MBU3063664.1"/>
    </source>
</evidence>
<protein>
    <submittedName>
        <fullName evidence="2">Tautomerase family protein</fullName>
    </submittedName>
</protein>
<accession>A0ABS6B028</accession>
<dbReference type="InterPro" id="IPR028116">
    <property type="entry name" value="Cis-CaaD-like"/>
</dbReference>
<feature type="domain" description="Tautomerase cis-CaaD-like" evidence="1">
    <location>
        <begin position="1"/>
        <end position="135"/>
    </location>
</feature>
<organism evidence="2 3">
    <name type="scientific">Nocardia albiluteola</name>
    <dbReference type="NCBI Taxonomy" id="2842303"/>
    <lineage>
        <taxon>Bacteria</taxon>
        <taxon>Bacillati</taxon>
        <taxon>Actinomycetota</taxon>
        <taxon>Actinomycetes</taxon>
        <taxon>Mycobacteriales</taxon>
        <taxon>Nocardiaceae</taxon>
        <taxon>Nocardia</taxon>
    </lineage>
</organism>
<dbReference type="EMBL" id="JAHKNI010000006">
    <property type="protein sequence ID" value="MBU3063664.1"/>
    <property type="molecule type" value="Genomic_DNA"/>
</dbReference>
<name>A0ABS6B028_9NOCA</name>
<dbReference type="Proteomes" id="UP000733379">
    <property type="component" value="Unassembled WGS sequence"/>
</dbReference>
<gene>
    <name evidence="2" type="ORF">KO481_19280</name>
</gene>
<dbReference type="RefSeq" id="WP_215918578.1">
    <property type="nucleotide sequence ID" value="NZ_JAHKNI010000006.1"/>
</dbReference>